<organism evidence="2 3">
    <name type="scientific">Cuscuta australis</name>
    <dbReference type="NCBI Taxonomy" id="267555"/>
    <lineage>
        <taxon>Eukaryota</taxon>
        <taxon>Viridiplantae</taxon>
        <taxon>Streptophyta</taxon>
        <taxon>Embryophyta</taxon>
        <taxon>Tracheophyta</taxon>
        <taxon>Spermatophyta</taxon>
        <taxon>Magnoliopsida</taxon>
        <taxon>eudicotyledons</taxon>
        <taxon>Gunneridae</taxon>
        <taxon>Pentapetalae</taxon>
        <taxon>asterids</taxon>
        <taxon>lamiids</taxon>
        <taxon>Solanales</taxon>
        <taxon>Convolvulaceae</taxon>
        <taxon>Cuscuteae</taxon>
        <taxon>Cuscuta</taxon>
        <taxon>Cuscuta subgen. Grammica</taxon>
        <taxon>Cuscuta sect. Cleistogrammica</taxon>
    </lineage>
</organism>
<protein>
    <submittedName>
        <fullName evidence="2">Uncharacterized protein</fullName>
    </submittedName>
</protein>
<feature type="region of interest" description="Disordered" evidence="1">
    <location>
        <begin position="1"/>
        <end position="41"/>
    </location>
</feature>
<gene>
    <name evidence="2" type="ORF">DM860_014986</name>
</gene>
<keyword evidence="3" id="KW-1185">Reference proteome</keyword>
<sequence length="77" mass="9165">MDHGIHTQQPQKKFESEKSSKNKNTKKAKQRQYYSGRRSVREHVKKMEVEDKVGLTQLKIINMFFVKKGAEPWFRPS</sequence>
<reference evidence="2 3" key="1">
    <citation type="submission" date="2018-06" db="EMBL/GenBank/DDBJ databases">
        <title>The Genome of Cuscuta australis (Dodder) Provides Insight into the Evolution of Plant Parasitism.</title>
        <authorList>
            <person name="Liu H."/>
        </authorList>
    </citation>
    <scope>NUCLEOTIDE SEQUENCE [LARGE SCALE GENOMIC DNA]</scope>
    <source>
        <strain evidence="3">cv. Yunnan</strain>
        <tissue evidence="2">Vines</tissue>
    </source>
</reference>
<dbReference type="EMBL" id="NQVE01000148">
    <property type="protein sequence ID" value="RAL44065.1"/>
    <property type="molecule type" value="Genomic_DNA"/>
</dbReference>
<feature type="compositionally biased region" description="Polar residues" evidence="1">
    <location>
        <begin position="1"/>
        <end position="11"/>
    </location>
</feature>
<name>A0A328DE44_9ASTE</name>
<evidence type="ECO:0000313" key="2">
    <source>
        <dbReference type="EMBL" id="RAL44065.1"/>
    </source>
</evidence>
<feature type="compositionally biased region" description="Basic residues" evidence="1">
    <location>
        <begin position="21"/>
        <end position="30"/>
    </location>
</feature>
<dbReference type="Proteomes" id="UP000249390">
    <property type="component" value="Unassembled WGS sequence"/>
</dbReference>
<evidence type="ECO:0000313" key="3">
    <source>
        <dbReference type="Proteomes" id="UP000249390"/>
    </source>
</evidence>
<accession>A0A328DE44</accession>
<evidence type="ECO:0000256" key="1">
    <source>
        <dbReference type="SAM" id="MobiDB-lite"/>
    </source>
</evidence>
<proteinExistence type="predicted"/>
<comment type="caution">
    <text evidence="2">The sequence shown here is derived from an EMBL/GenBank/DDBJ whole genome shotgun (WGS) entry which is preliminary data.</text>
</comment>
<dbReference type="AlphaFoldDB" id="A0A328DE44"/>